<feature type="chain" id="PRO_5045536548" evidence="6">
    <location>
        <begin position="25"/>
        <end position="178"/>
    </location>
</feature>
<feature type="compositionally biased region" description="Basic and acidic residues" evidence="5">
    <location>
        <begin position="39"/>
        <end position="50"/>
    </location>
</feature>
<feature type="signal peptide" evidence="6">
    <location>
        <begin position="1"/>
        <end position="24"/>
    </location>
</feature>
<keyword evidence="3 4" id="KW-0408">Iron</keyword>
<keyword evidence="9" id="KW-1185">Reference proteome</keyword>
<feature type="region of interest" description="Disordered" evidence="5">
    <location>
        <begin position="31"/>
        <end position="51"/>
    </location>
</feature>
<keyword evidence="6" id="KW-0732">Signal</keyword>
<name>A0ABW3WZL6_9HYPH</name>
<evidence type="ECO:0000256" key="4">
    <source>
        <dbReference type="PROSITE-ProRule" id="PRU00433"/>
    </source>
</evidence>
<dbReference type="EMBL" id="JBHTND010000009">
    <property type="protein sequence ID" value="MFD1301704.1"/>
    <property type="molecule type" value="Genomic_DNA"/>
</dbReference>
<dbReference type="InterPro" id="IPR022411">
    <property type="entry name" value="C-typ_cyt_methanol_metab-rel"/>
</dbReference>
<organism evidence="8 9">
    <name type="scientific">Methylobacterium marchantiae</name>
    <dbReference type="NCBI Taxonomy" id="600331"/>
    <lineage>
        <taxon>Bacteria</taxon>
        <taxon>Pseudomonadati</taxon>
        <taxon>Pseudomonadota</taxon>
        <taxon>Alphaproteobacteria</taxon>
        <taxon>Hyphomicrobiales</taxon>
        <taxon>Methylobacteriaceae</taxon>
        <taxon>Methylobacterium</taxon>
    </lineage>
</organism>
<evidence type="ECO:0000256" key="1">
    <source>
        <dbReference type="ARBA" id="ARBA00022617"/>
    </source>
</evidence>
<accession>A0ABW3WZL6</accession>
<evidence type="ECO:0000313" key="9">
    <source>
        <dbReference type="Proteomes" id="UP001597176"/>
    </source>
</evidence>
<feature type="region of interest" description="Disordered" evidence="5">
    <location>
        <begin position="155"/>
        <end position="178"/>
    </location>
</feature>
<reference evidence="9" key="1">
    <citation type="journal article" date="2019" name="Int. J. Syst. Evol. Microbiol.">
        <title>The Global Catalogue of Microorganisms (GCM) 10K type strain sequencing project: providing services to taxonomists for standard genome sequencing and annotation.</title>
        <authorList>
            <consortium name="The Broad Institute Genomics Platform"/>
            <consortium name="The Broad Institute Genome Sequencing Center for Infectious Disease"/>
            <person name="Wu L."/>
            <person name="Ma J."/>
        </authorList>
    </citation>
    <scope>NUCLEOTIDE SEQUENCE [LARGE SCALE GENOMIC DNA]</scope>
    <source>
        <strain evidence="9">CCUG 56108</strain>
    </source>
</reference>
<feature type="compositionally biased region" description="Basic and acidic residues" evidence="5">
    <location>
        <begin position="158"/>
        <end position="178"/>
    </location>
</feature>
<dbReference type="SUPFAM" id="SSF46626">
    <property type="entry name" value="Cytochrome c"/>
    <property type="match status" value="1"/>
</dbReference>
<protein>
    <submittedName>
        <fullName evidence="8">C-type cytochrome, methanol metabolism-related</fullName>
    </submittedName>
</protein>
<evidence type="ECO:0000256" key="6">
    <source>
        <dbReference type="SAM" id="SignalP"/>
    </source>
</evidence>
<dbReference type="NCBIfam" id="TIGR03874">
    <property type="entry name" value="4cys_cytochr"/>
    <property type="match status" value="1"/>
</dbReference>
<evidence type="ECO:0000256" key="2">
    <source>
        <dbReference type="ARBA" id="ARBA00022723"/>
    </source>
</evidence>
<dbReference type="Proteomes" id="UP001597176">
    <property type="component" value="Unassembled WGS sequence"/>
</dbReference>
<proteinExistence type="predicted"/>
<keyword evidence="1 4" id="KW-0349">Heme</keyword>
<sequence>MHHRIFFRPLLAGAGLIFALAAQADPALLKSEGPTQPAKVDDGKYTDKDGTPTYRVSDGGKMVDWSSMSGYLRYNASCIVCHGPDGAGSTYAPSLVDALKTDDYATFVGIVAGGKKDVNASEQLVMPAFGDDKNVMCYIDDIYVYLRARSDGAIGRGRPAEHEPKSETFKKNEDACMG</sequence>
<gene>
    <name evidence="8" type="ORF">ACFQ4G_08920</name>
</gene>
<evidence type="ECO:0000256" key="5">
    <source>
        <dbReference type="SAM" id="MobiDB-lite"/>
    </source>
</evidence>
<evidence type="ECO:0000259" key="7">
    <source>
        <dbReference type="PROSITE" id="PS51007"/>
    </source>
</evidence>
<evidence type="ECO:0000313" key="8">
    <source>
        <dbReference type="EMBL" id="MFD1301704.1"/>
    </source>
</evidence>
<dbReference type="RefSeq" id="WP_238207594.1">
    <property type="nucleotide sequence ID" value="NZ_JBHTND010000009.1"/>
</dbReference>
<dbReference type="PROSITE" id="PS51007">
    <property type="entry name" value="CYTC"/>
    <property type="match status" value="1"/>
</dbReference>
<dbReference type="Pfam" id="PF13442">
    <property type="entry name" value="Cytochrome_CBB3"/>
    <property type="match status" value="1"/>
</dbReference>
<evidence type="ECO:0000256" key="3">
    <source>
        <dbReference type="ARBA" id="ARBA00023004"/>
    </source>
</evidence>
<dbReference type="Gene3D" id="1.10.760.10">
    <property type="entry name" value="Cytochrome c-like domain"/>
    <property type="match status" value="1"/>
</dbReference>
<feature type="domain" description="Cytochrome c" evidence="7">
    <location>
        <begin position="65"/>
        <end position="150"/>
    </location>
</feature>
<keyword evidence="2 4" id="KW-0479">Metal-binding</keyword>
<dbReference type="InterPro" id="IPR009056">
    <property type="entry name" value="Cyt_c-like_dom"/>
</dbReference>
<comment type="caution">
    <text evidence="8">The sequence shown here is derived from an EMBL/GenBank/DDBJ whole genome shotgun (WGS) entry which is preliminary data.</text>
</comment>
<dbReference type="InterPro" id="IPR036909">
    <property type="entry name" value="Cyt_c-like_dom_sf"/>
</dbReference>